<dbReference type="GO" id="GO:0003676">
    <property type="term" value="F:nucleic acid binding"/>
    <property type="evidence" value="ECO:0007669"/>
    <property type="project" value="InterPro"/>
</dbReference>
<dbReference type="PROSITE" id="PS50994">
    <property type="entry name" value="INTEGRASE"/>
    <property type="match status" value="1"/>
</dbReference>
<dbReference type="SUPFAM" id="SSF53098">
    <property type="entry name" value="Ribonuclease H-like"/>
    <property type="match status" value="1"/>
</dbReference>
<evidence type="ECO:0000259" key="2">
    <source>
        <dbReference type="PROSITE" id="PS50994"/>
    </source>
</evidence>
<dbReference type="GO" id="GO:0015074">
    <property type="term" value="P:DNA integration"/>
    <property type="evidence" value="ECO:0007669"/>
    <property type="project" value="InterPro"/>
</dbReference>
<dbReference type="PANTHER" id="PTHR35004">
    <property type="entry name" value="TRANSPOSASE RV3428C-RELATED"/>
    <property type="match status" value="1"/>
</dbReference>
<feature type="region of interest" description="Disordered" evidence="1">
    <location>
        <begin position="47"/>
        <end position="70"/>
    </location>
</feature>
<dbReference type="InterPro" id="IPR001584">
    <property type="entry name" value="Integrase_cat-core"/>
</dbReference>
<evidence type="ECO:0000256" key="1">
    <source>
        <dbReference type="SAM" id="MobiDB-lite"/>
    </source>
</evidence>
<name>A0A5C6M1B2_9PLAN</name>
<dbReference type="InterPro" id="IPR036397">
    <property type="entry name" value="RNaseH_sf"/>
</dbReference>
<feature type="domain" description="Integrase catalytic" evidence="2">
    <location>
        <begin position="125"/>
        <end position="303"/>
    </location>
</feature>
<evidence type="ECO:0000313" key="4">
    <source>
        <dbReference type="Proteomes" id="UP000321083"/>
    </source>
</evidence>
<accession>A0A5C6M1B2</accession>
<reference evidence="3 4" key="2">
    <citation type="submission" date="2019-08" db="EMBL/GenBank/DDBJ databases">
        <authorList>
            <person name="Henke P."/>
        </authorList>
    </citation>
    <scope>NUCLEOTIDE SEQUENCE [LARGE SCALE GENOMIC DNA]</scope>
    <source>
        <strain evidence="3">Phe10_nw2017</strain>
    </source>
</reference>
<evidence type="ECO:0000313" key="3">
    <source>
        <dbReference type="EMBL" id="TWW08526.1"/>
    </source>
</evidence>
<organism evidence="3 4">
    <name type="scientific">Planctomyces bekefii</name>
    <dbReference type="NCBI Taxonomy" id="1653850"/>
    <lineage>
        <taxon>Bacteria</taxon>
        <taxon>Pseudomonadati</taxon>
        <taxon>Planctomycetota</taxon>
        <taxon>Planctomycetia</taxon>
        <taxon>Planctomycetales</taxon>
        <taxon>Planctomycetaceae</taxon>
        <taxon>Planctomyces</taxon>
    </lineage>
</organism>
<dbReference type="Gene3D" id="3.30.420.10">
    <property type="entry name" value="Ribonuclease H-like superfamily/Ribonuclease H"/>
    <property type="match status" value="1"/>
</dbReference>
<sequence>MTEGGVYMSARDLFELSVIEDFRSGRRTRVEAATVLGCCVKSVTRKSKRLREGGPGALRHGNRGRTPSNKTVTPVMEAALRLALSLYPDFNLTHCHEMLVANHGLNVKYSTFHAWCRKSGIKQGKRRRPSKRRLYRERMANEGLMLQMDGSHHEWNGSDKWCLIGLIDDATSDMPAARFYDGETTWGCMKTLRLVIERKGIPEVIYTDEAGWAGGSEKRRHFSQFVRACEELGITVITTPSAESKGRIERAWRTIQGRLVPELRHHGIKSMTDANRYLDQVFLPEYWAAKRTVLPRDQVSRYRRLPVGKNLDQILCLKYWRVVRRDHTVSYDGKEYRILGPDLGSLAGKDVTVHIDEEGETKWFYGHVPLETKLIVKPIRKWTRDAG</sequence>
<dbReference type="PANTHER" id="PTHR35004:SF7">
    <property type="entry name" value="INTEGRASE PROTEIN"/>
    <property type="match status" value="1"/>
</dbReference>
<comment type="caution">
    <text evidence="3">The sequence shown here is derived from an EMBL/GenBank/DDBJ whole genome shotgun (WGS) entry which is preliminary data.</text>
</comment>
<dbReference type="EMBL" id="SRHE01000623">
    <property type="protein sequence ID" value="TWW08526.1"/>
    <property type="molecule type" value="Genomic_DNA"/>
</dbReference>
<dbReference type="InterPro" id="IPR012337">
    <property type="entry name" value="RNaseH-like_sf"/>
</dbReference>
<protein>
    <submittedName>
        <fullName evidence="3">Transposase</fullName>
    </submittedName>
</protein>
<dbReference type="NCBIfam" id="NF033594">
    <property type="entry name" value="transpos_ISNCY_2"/>
    <property type="match status" value="1"/>
</dbReference>
<dbReference type="AlphaFoldDB" id="A0A5C6M1B2"/>
<dbReference type="InterPro" id="IPR047797">
    <property type="entry name" value="ISNCY_transpos"/>
</dbReference>
<gene>
    <name evidence="3" type="ORF">E3A20_23460</name>
</gene>
<reference evidence="3 4" key="1">
    <citation type="submission" date="2019-08" db="EMBL/GenBank/DDBJ databases">
        <title>100 year-old enigma solved: identification of Planctomyces bekefii, the type genus and species of the phylum Planctomycetes.</title>
        <authorList>
            <person name="Svetlana D.N."/>
            <person name="Overmann J."/>
        </authorList>
    </citation>
    <scope>NUCLEOTIDE SEQUENCE [LARGE SCALE GENOMIC DNA]</scope>
    <source>
        <strain evidence="3">Phe10_nw2017</strain>
    </source>
</reference>
<dbReference type="Proteomes" id="UP000321083">
    <property type="component" value="Unassembled WGS sequence"/>
</dbReference>
<dbReference type="SUPFAM" id="SSF46689">
    <property type="entry name" value="Homeodomain-like"/>
    <property type="match status" value="1"/>
</dbReference>
<keyword evidence="4" id="KW-1185">Reference proteome</keyword>
<dbReference type="InterPro" id="IPR009057">
    <property type="entry name" value="Homeodomain-like_sf"/>
</dbReference>
<proteinExistence type="predicted"/>